<organism evidence="2">
    <name type="scientific">viral metagenome</name>
    <dbReference type="NCBI Taxonomy" id="1070528"/>
    <lineage>
        <taxon>unclassified sequences</taxon>
        <taxon>metagenomes</taxon>
        <taxon>organismal metagenomes</taxon>
    </lineage>
</organism>
<evidence type="ECO:0000256" key="1">
    <source>
        <dbReference type="SAM" id="Phobius"/>
    </source>
</evidence>
<keyword evidence="1" id="KW-1133">Transmembrane helix</keyword>
<sequence>MGFYELGNGCDSCESVQMLPQNVNMDSGMGSYGLGSNPMKQFNSAVSSGYVPNGTNLGAMGTGSTGMSMGGQPAAVKQVTTTVTTTNVPTAAATVTPGTPTNKVEGFTNNNSTTQQMLNKTGKQWILLGLVVFCSLAANECCKYFLNKSIQLDGSPMYYVGYVAITVLLAYAAYTYLTTTNANGSSTGATSM</sequence>
<feature type="transmembrane region" description="Helical" evidence="1">
    <location>
        <begin position="125"/>
        <end position="146"/>
    </location>
</feature>
<keyword evidence="1" id="KW-0472">Membrane</keyword>
<feature type="transmembrane region" description="Helical" evidence="1">
    <location>
        <begin position="158"/>
        <end position="177"/>
    </location>
</feature>
<proteinExistence type="predicted"/>
<protein>
    <submittedName>
        <fullName evidence="2">Uncharacterized protein</fullName>
    </submittedName>
</protein>
<reference evidence="2" key="1">
    <citation type="journal article" date="2020" name="Nature">
        <title>Giant virus diversity and host interactions through global metagenomics.</title>
        <authorList>
            <person name="Schulz F."/>
            <person name="Roux S."/>
            <person name="Paez-Espino D."/>
            <person name="Jungbluth S."/>
            <person name="Walsh D.A."/>
            <person name="Denef V.J."/>
            <person name="McMahon K.D."/>
            <person name="Konstantinidis K.T."/>
            <person name="Eloe-Fadrosh E.A."/>
            <person name="Kyrpides N.C."/>
            <person name="Woyke T."/>
        </authorList>
    </citation>
    <scope>NUCLEOTIDE SEQUENCE</scope>
    <source>
        <strain evidence="2">GVMAG-M-3300023184-13</strain>
    </source>
</reference>
<name>A0A6C0HL40_9ZZZZ</name>
<accession>A0A6C0HL40</accession>
<keyword evidence="1" id="KW-0812">Transmembrane</keyword>
<dbReference type="AlphaFoldDB" id="A0A6C0HL40"/>
<dbReference type="EMBL" id="MN739981">
    <property type="protein sequence ID" value="QHT81342.1"/>
    <property type="molecule type" value="Genomic_DNA"/>
</dbReference>
<evidence type="ECO:0000313" key="2">
    <source>
        <dbReference type="EMBL" id="QHT81342.1"/>
    </source>
</evidence>